<reference evidence="2" key="1">
    <citation type="submission" date="2018-05" db="EMBL/GenBank/DDBJ databases">
        <title>Draft genome sequence of Stemphylium lycopersici strain CIDEFI 213.</title>
        <authorList>
            <person name="Medina R."/>
            <person name="Franco M.E.E."/>
            <person name="Lucentini C.G."/>
            <person name="Saparrat M.C.N."/>
            <person name="Balatti P.A."/>
        </authorList>
    </citation>
    <scope>NUCLEOTIDE SEQUENCE [LARGE SCALE GENOMIC DNA]</scope>
    <source>
        <strain evidence="2">CIDEFI 213</strain>
    </source>
</reference>
<keyword evidence="2" id="KW-1185">Reference proteome</keyword>
<comment type="caution">
    <text evidence="1">The sequence shown here is derived from an EMBL/GenBank/DDBJ whole genome shotgun (WGS) entry which is preliminary data.</text>
</comment>
<evidence type="ECO:0000313" key="2">
    <source>
        <dbReference type="Proteomes" id="UP000249619"/>
    </source>
</evidence>
<evidence type="ECO:0000313" key="1">
    <source>
        <dbReference type="EMBL" id="RAR05893.1"/>
    </source>
</evidence>
<sequence>MRPFGNQDPAIYLLNACRVTYDVAAPPSTGSEQEKLDWGRYAHNYGACQQYYSVLEEFRSAGAERLNRAICRSWAYNAKDFDCGSHHVRVDFSYVNDVLEDNACHREYKNWHRRSLEGGIGGNATIETSVTIGE</sequence>
<protein>
    <submittedName>
        <fullName evidence="1">Uncharacterized protein</fullName>
    </submittedName>
</protein>
<accession>A0A364MWW8</accession>
<dbReference type="EMBL" id="QGDH01000124">
    <property type="protein sequence ID" value="RAR05893.1"/>
    <property type="molecule type" value="Genomic_DNA"/>
</dbReference>
<proteinExistence type="predicted"/>
<name>A0A364MWW8_STELY</name>
<organism evidence="1 2">
    <name type="scientific">Stemphylium lycopersici</name>
    <name type="common">Tomato gray leaf spot disease fungus</name>
    <name type="synonym">Thyrospora lycopersici</name>
    <dbReference type="NCBI Taxonomy" id="183478"/>
    <lineage>
        <taxon>Eukaryota</taxon>
        <taxon>Fungi</taxon>
        <taxon>Dikarya</taxon>
        <taxon>Ascomycota</taxon>
        <taxon>Pezizomycotina</taxon>
        <taxon>Dothideomycetes</taxon>
        <taxon>Pleosporomycetidae</taxon>
        <taxon>Pleosporales</taxon>
        <taxon>Pleosporineae</taxon>
        <taxon>Pleosporaceae</taxon>
        <taxon>Stemphylium</taxon>
    </lineage>
</organism>
<dbReference type="AlphaFoldDB" id="A0A364MWW8"/>
<gene>
    <name evidence="1" type="ORF">DDE83_007164</name>
</gene>
<dbReference type="Proteomes" id="UP000249619">
    <property type="component" value="Unassembled WGS sequence"/>
</dbReference>